<dbReference type="HOGENOM" id="CLU_2062181_0_0_1"/>
<feature type="region of interest" description="Disordered" evidence="1">
    <location>
        <begin position="75"/>
        <end position="119"/>
    </location>
</feature>
<protein>
    <submittedName>
        <fullName evidence="2">Uncharacterized protein</fullName>
    </submittedName>
</protein>
<organism evidence="2 3">
    <name type="scientific">Paracoccidioides lutzii (strain ATCC MYA-826 / Pb01)</name>
    <name type="common">Paracoccidioides brasiliensis</name>
    <dbReference type="NCBI Taxonomy" id="502779"/>
    <lineage>
        <taxon>Eukaryota</taxon>
        <taxon>Fungi</taxon>
        <taxon>Dikarya</taxon>
        <taxon>Ascomycota</taxon>
        <taxon>Pezizomycotina</taxon>
        <taxon>Eurotiomycetes</taxon>
        <taxon>Eurotiomycetidae</taxon>
        <taxon>Onygenales</taxon>
        <taxon>Ajellomycetaceae</taxon>
        <taxon>Paracoccidioides</taxon>
    </lineage>
</organism>
<name>C1GNJ0_PARBA</name>
<evidence type="ECO:0000256" key="1">
    <source>
        <dbReference type="SAM" id="MobiDB-lite"/>
    </source>
</evidence>
<keyword evidence="3" id="KW-1185">Reference proteome</keyword>
<gene>
    <name evidence="2" type="ORF">PAAG_00085</name>
</gene>
<dbReference type="AlphaFoldDB" id="C1GNJ0"/>
<proteinExistence type="predicted"/>
<dbReference type="EMBL" id="KN293992">
    <property type="protein sequence ID" value="EEH35762.2"/>
    <property type="molecule type" value="Genomic_DNA"/>
</dbReference>
<dbReference type="RefSeq" id="XP_002797546.2">
    <property type="nucleotide sequence ID" value="XM_002797500.2"/>
</dbReference>
<feature type="compositionally biased region" description="Pro residues" evidence="1">
    <location>
        <begin position="84"/>
        <end position="95"/>
    </location>
</feature>
<dbReference type="VEuPathDB" id="FungiDB:PAAG_00085"/>
<dbReference type="Proteomes" id="UP000002059">
    <property type="component" value="Partially assembled WGS sequence"/>
</dbReference>
<evidence type="ECO:0000313" key="2">
    <source>
        <dbReference type="EMBL" id="EEH35762.2"/>
    </source>
</evidence>
<feature type="compositionally biased region" description="Basic residues" evidence="1">
    <location>
        <begin position="109"/>
        <end position="119"/>
    </location>
</feature>
<accession>C1GNJ0</accession>
<dbReference type="KEGG" id="pbl:PAAG_00085"/>
<evidence type="ECO:0000313" key="3">
    <source>
        <dbReference type="Proteomes" id="UP000002059"/>
    </source>
</evidence>
<dbReference type="GeneID" id="9101032"/>
<sequence length="119" mass="13590">MADDWQKGDQTLAGRYYQENAFKATTQWNIEPSPWRSEKMLCALRQLPHHSYKLQRLTLLSSCLLDKDKGARPDINYTNDRVPAIPPFSPGPIHYPHPGRACGGAPRASTRRANKNFKR</sequence>
<reference evidence="2 3" key="1">
    <citation type="journal article" date="2011" name="PLoS Genet.">
        <title>Comparative genomic analysis of human fungal pathogens causing paracoccidioidomycosis.</title>
        <authorList>
            <person name="Desjardins C.A."/>
            <person name="Champion M.D."/>
            <person name="Holder J.W."/>
            <person name="Muszewska A."/>
            <person name="Goldberg J."/>
            <person name="Bailao A.M."/>
            <person name="Brigido M.M."/>
            <person name="Ferreira M.E."/>
            <person name="Garcia A.M."/>
            <person name="Grynberg M."/>
            <person name="Gujja S."/>
            <person name="Heiman D.I."/>
            <person name="Henn M.R."/>
            <person name="Kodira C.D."/>
            <person name="Leon-Narvaez H."/>
            <person name="Longo L.V."/>
            <person name="Ma L.J."/>
            <person name="Malavazi I."/>
            <person name="Matsuo A.L."/>
            <person name="Morais F.V."/>
            <person name="Pereira M."/>
            <person name="Rodriguez-Brito S."/>
            <person name="Sakthikumar S."/>
            <person name="Salem-Izacc S.M."/>
            <person name="Sykes S.M."/>
            <person name="Teixeira M.M."/>
            <person name="Vallejo M.C."/>
            <person name="Walter M.E."/>
            <person name="Yandava C."/>
            <person name="Young S."/>
            <person name="Zeng Q."/>
            <person name="Zucker J."/>
            <person name="Felipe M.S."/>
            <person name="Goldman G.H."/>
            <person name="Haas B.J."/>
            <person name="McEwen J.G."/>
            <person name="Nino-Vega G."/>
            <person name="Puccia R."/>
            <person name="San-Blas G."/>
            <person name="Soares C.M."/>
            <person name="Birren B.W."/>
            <person name="Cuomo C.A."/>
        </authorList>
    </citation>
    <scope>NUCLEOTIDE SEQUENCE [LARGE SCALE GENOMIC DNA]</scope>
    <source>
        <strain evidence="3">ATCC MYA-826 / Pb01</strain>
    </source>
</reference>